<keyword evidence="2" id="KW-0238">DNA-binding</keyword>
<evidence type="ECO:0000256" key="1">
    <source>
        <dbReference type="ARBA" id="ARBA00023015"/>
    </source>
</evidence>
<evidence type="ECO:0000313" key="6">
    <source>
        <dbReference type="Proteomes" id="UP000030451"/>
    </source>
</evidence>
<dbReference type="AlphaFoldDB" id="A0A0A5JJM2"/>
<dbReference type="OrthoDB" id="9783876at2"/>
<name>A0A0A5JJM2_PHOS4</name>
<reference evidence="5 6" key="1">
    <citation type="submission" date="2014-10" db="EMBL/GenBank/DDBJ databases">
        <title>Genome sequencing of Vibrio sinaloensis T08.</title>
        <authorList>
            <person name="Chan K.-G."/>
            <person name="Mohamad N.I."/>
        </authorList>
    </citation>
    <scope>NUCLEOTIDE SEQUENCE [LARGE SCALE GENOMIC DNA]</scope>
    <source>
        <strain evidence="5 6">T08</strain>
    </source>
</reference>
<dbReference type="PANTHER" id="PTHR47894">
    <property type="entry name" value="HTH-TYPE TRANSCRIPTIONAL REGULATOR GADX"/>
    <property type="match status" value="1"/>
</dbReference>
<dbReference type="PANTHER" id="PTHR47894:SF4">
    <property type="entry name" value="HTH-TYPE TRANSCRIPTIONAL REGULATOR GADX"/>
    <property type="match status" value="1"/>
</dbReference>
<keyword evidence="1" id="KW-0805">Transcription regulation</keyword>
<dbReference type="EMBL" id="JRWP01000028">
    <property type="protein sequence ID" value="KGY08138.1"/>
    <property type="molecule type" value="Genomic_DNA"/>
</dbReference>
<comment type="caution">
    <text evidence="5">The sequence shown here is derived from an EMBL/GenBank/DDBJ whole genome shotgun (WGS) entry which is preliminary data.</text>
</comment>
<keyword evidence="3" id="KW-0804">Transcription</keyword>
<evidence type="ECO:0000259" key="4">
    <source>
        <dbReference type="PROSITE" id="PS01124"/>
    </source>
</evidence>
<dbReference type="InterPro" id="IPR018060">
    <property type="entry name" value="HTH_AraC"/>
</dbReference>
<evidence type="ECO:0000313" key="5">
    <source>
        <dbReference type="EMBL" id="KGY08138.1"/>
    </source>
</evidence>
<dbReference type="GO" id="GO:0003700">
    <property type="term" value="F:DNA-binding transcription factor activity"/>
    <property type="evidence" value="ECO:0007669"/>
    <property type="project" value="InterPro"/>
</dbReference>
<gene>
    <name evidence="5" type="ORF">NM06_13995</name>
</gene>
<protein>
    <submittedName>
        <fullName evidence="5">AraC family transcriptional regulator</fullName>
    </submittedName>
</protein>
<dbReference type="Gene3D" id="1.10.10.60">
    <property type="entry name" value="Homeodomain-like"/>
    <property type="match status" value="1"/>
</dbReference>
<sequence>MNYQYQVTTFRAKQLQKLRNVTMHSPTLIQVLSGSKRLYWKEDAVALTHQRFLLCPASSSLSFENMPEKGPFLSRVFSFYHLPTESMMQLSNERQGSSDSPLLKYDKALLASLDALASFNLSTMSSETQILWLMPLYQQLAEKGALQLLFPSQEASLSHKLSRYLALSPGENHPLEEVADKFAMSRATLIRKLKQEGLQYRELLAEVRLNHALHLMQSTPWSTLNLAQMCGYQSKERFSQRFKNKFGITPKEYMKTVTG</sequence>
<proteinExistence type="predicted"/>
<dbReference type="InterPro" id="IPR009057">
    <property type="entry name" value="Homeodomain-like_sf"/>
</dbReference>
<dbReference type="SUPFAM" id="SSF46689">
    <property type="entry name" value="Homeodomain-like"/>
    <property type="match status" value="1"/>
</dbReference>
<dbReference type="GO" id="GO:0005829">
    <property type="term" value="C:cytosol"/>
    <property type="evidence" value="ECO:0007669"/>
    <property type="project" value="TreeGrafter"/>
</dbReference>
<dbReference type="InterPro" id="IPR020449">
    <property type="entry name" value="Tscrpt_reg_AraC-type_HTH"/>
</dbReference>
<dbReference type="GO" id="GO:0000976">
    <property type="term" value="F:transcription cis-regulatory region binding"/>
    <property type="evidence" value="ECO:0007669"/>
    <property type="project" value="TreeGrafter"/>
</dbReference>
<evidence type="ECO:0000256" key="2">
    <source>
        <dbReference type="ARBA" id="ARBA00023125"/>
    </source>
</evidence>
<dbReference type="RefSeq" id="WP_038191559.1">
    <property type="nucleotide sequence ID" value="NZ_JRWP01000028.1"/>
</dbReference>
<feature type="domain" description="HTH araC/xylS-type" evidence="4">
    <location>
        <begin position="159"/>
        <end position="256"/>
    </location>
</feature>
<organism evidence="5 6">
    <name type="scientific">Photobacterium sp. (strain ATCC 43367)</name>
    <dbReference type="NCBI Taxonomy" id="379097"/>
    <lineage>
        <taxon>Bacteria</taxon>
        <taxon>Pseudomonadati</taxon>
        <taxon>Pseudomonadota</taxon>
        <taxon>Gammaproteobacteria</taxon>
        <taxon>Vibrionales</taxon>
        <taxon>Vibrionaceae</taxon>
        <taxon>Vibrio</taxon>
        <taxon>Vibrio oreintalis group</taxon>
    </lineage>
</organism>
<dbReference type="PRINTS" id="PR00032">
    <property type="entry name" value="HTHARAC"/>
</dbReference>
<dbReference type="Proteomes" id="UP000030451">
    <property type="component" value="Unassembled WGS sequence"/>
</dbReference>
<dbReference type="SMART" id="SM00342">
    <property type="entry name" value="HTH_ARAC"/>
    <property type="match status" value="1"/>
</dbReference>
<dbReference type="Pfam" id="PF12833">
    <property type="entry name" value="HTH_18"/>
    <property type="match status" value="1"/>
</dbReference>
<evidence type="ECO:0000256" key="3">
    <source>
        <dbReference type="ARBA" id="ARBA00023163"/>
    </source>
</evidence>
<dbReference type="PROSITE" id="PS01124">
    <property type="entry name" value="HTH_ARAC_FAMILY_2"/>
    <property type="match status" value="1"/>
</dbReference>
<dbReference type="STRING" id="379097.SE23_18680"/>
<accession>A0A0A5JJM2</accession>